<proteinExistence type="predicted"/>
<protein>
    <submittedName>
        <fullName evidence="1">Uncharacterized protein</fullName>
    </submittedName>
</protein>
<name>A0A1G6ZNR9_9NOCA</name>
<dbReference type="AlphaFoldDB" id="A0A1G6ZNR9"/>
<gene>
    <name evidence="1" type="ORF">SAMN05444580_10962</name>
</gene>
<dbReference type="EMBL" id="FNAB01000009">
    <property type="protein sequence ID" value="SDE03847.1"/>
    <property type="molecule type" value="Genomic_DNA"/>
</dbReference>
<dbReference type="Proteomes" id="UP000199417">
    <property type="component" value="Unassembled WGS sequence"/>
</dbReference>
<dbReference type="RefSeq" id="WP_072842757.1">
    <property type="nucleotide sequence ID" value="NZ_FNAB01000009.1"/>
</dbReference>
<organism evidence="1 2">
    <name type="scientific">Rhodococcus tukisamuensis</name>
    <dbReference type="NCBI Taxonomy" id="168276"/>
    <lineage>
        <taxon>Bacteria</taxon>
        <taxon>Bacillati</taxon>
        <taxon>Actinomycetota</taxon>
        <taxon>Actinomycetes</taxon>
        <taxon>Mycobacteriales</taxon>
        <taxon>Nocardiaceae</taxon>
        <taxon>Rhodococcus</taxon>
    </lineage>
</organism>
<accession>A0A1G6ZNR9</accession>
<reference evidence="1 2" key="1">
    <citation type="submission" date="2016-10" db="EMBL/GenBank/DDBJ databases">
        <authorList>
            <person name="de Groot N.N."/>
        </authorList>
    </citation>
    <scope>NUCLEOTIDE SEQUENCE [LARGE SCALE GENOMIC DNA]</scope>
    <source>
        <strain evidence="1 2">JCM 11308</strain>
    </source>
</reference>
<evidence type="ECO:0000313" key="2">
    <source>
        <dbReference type="Proteomes" id="UP000199417"/>
    </source>
</evidence>
<sequence>MILERMPLAGFGVVNFELMLLRRMDDHQPSLVGSALKNLGKSGTDARAAHAQWQRGLRGNFPDGAGRYRMALGRPDVTGTRPTALGGDLAVEGWTMPLWPGLQFQITFGPGGEVIDERLVRGADSVAPTITEPADLRPWLVTIDDLERACGPVRFRMSGGTVPSHATAEFTVADGTACEARFSWGLLQTASAKPE</sequence>
<evidence type="ECO:0000313" key="1">
    <source>
        <dbReference type="EMBL" id="SDE03847.1"/>
    </source>
</evidence>
<keyword evidence="2" id="KW-1185">Reference proteome</keyword>